<feature type="region of interest" description="Disordered" evidence="1">
    <location>
        <begin position="134"/>
        <end position="154"/>
    </location>
</feature>
<dbReference type="GO" id="GO:0003677">
    <property type="term" value="F:DNA binding"/>
    <property type="evidence" value="ECO:0007669"/>
    <property type="project" value="InterPro"/>
</dbReference>
<evidence type="ECO:0000256" key="1">
    <source>
        <dbReference type="SAM" id="MobiDB-lite"/>
    </source>
</evidence>
<feature type="compositionally biased region" description="Basic and acidic residues" evidence="1">
    <location>
        <begin position="137"/>
        <end position="154"/>
    </location>
</feature>
<organism evidence="3">
    <name type="scientific">viral metagenome</name>
    <dbReference type="NCBI Taxonomy" id="1070528"/>
    <lineage>
        <taxon>unclassified sequences</taxon>
        <taxon>metagenomes</taxon>
        <taxon>organismal metagenomes</taxon>
    </lineage>
</organism>
<dbReference type="PROSITE" id="PS50943">
    <property type="entry name" value="HTH_CROC1"/>
    <property type="match status" value="1"/>
</dbReference>
<dbReference type="SMART" id="SM00530">
    <property type="entry name" value="HTH_XRE"/>
    <property type="match status" value="1"/>
</dbReference>
<dbReference type="Gene3D" id="1.10.260.40">
    <property type="entry name" value="lambda repressor-like DNA-binding domains"/>
    <property type="match status" value="1"/>
</dbReference>
<gene>
    <name evidence="3" type="ORF">MM415A00774_0004</name>
</gene>
<evidence type="ECO:0000313" key="3">
    <source>
        <dbReference type="EMBL" id="QJA80107.1"/>
    </source>
</evidence>
<dbReference type="EMBL" id="MT142407">
    <property type="protein sequence ID" value="QJA80107.1"/>
    <property type="molecule type" value="Genomic_DNA"/>
</dbReference>
<dbReference type="AlphaFoldDB" id="A0A6M3KDT8"/>
<accession>A0A6M3KDT8</accession>
<proteinExistence type="predicted"/>
<sequence length="154" mass="17630">MNCLTESEYESVFTSAVLKAASRTKRNYLLCHIPIDKTNDLAYSAAVTLKVFDDDRPTDEKATSERVLLIRAWENKLKTSFATTYEFLNKLTSVAGGKSWLSDDARKLRRVRRKNKWSQGRLAKELGVSQQLVSSIEKGERESPPKVVKWMETR</sequence>
<dbReference type="CDD" id="cd00093">
    <property type="entry name" value="HTH_XRE"/>
    <property type="match status" value="1"/>
</dbReference>
<dbReference type="Pfam" id="PF01381">
    <property type="entry name" value="HTH_3"/>
    <property type="match status" value="1"/>
</dbReference>
<protein>
    <submittedName>
        <fullName evidence="3">Putative DNA binding, helix-turn-helix domain containing protein</fullName>
    </submittedName>
</protein>
<dbReference type="SUPFAM" id="SSF47413">
    <property type="entry name" value="lambda repressor-like DNA-binding domains"/>
    <property type="match status" value="1"/>
</dbReference>
<dbReference type="InterPro" id="IPR001387">
    <property type="entry name" value="Cro/C1-type_HTH"/>
</dbReference>
<feature type="domain" description="HTH cro/C1-type" evidence="2">
    <location>
        <begin position="108"/>
        <end position="142"/>
    </location>
</feature>
<name>A0A6M3KDT8_9ZZZZ</name>
<evidence type="ECO:0000259" key="2">
    <source>
        <dbReference type="PROSITE" id="PS50943"/>
    </source>
</evidence>
<dbReference type="InterPro" id="IPR010982">
    <property type="entry name" value="Lambda_DNA-bd_dom_sf"/>
</dbReference>
<reference evidence="3" key="1">
    <citation type="submission" date="2020-03" db="EMBL/GenBank/DDBJ databases">
        <title>The deep terrestrial virosphere.</title>
        <authorList>
            <person name="Holmfeldt K."/>
            <person name="Nilsson E."/>
            <person name="Simone D."/>
            <person name="Lopez-Fernandez M."/>
            <person name="Wu X."/>
            <person name="de Brujin I."/>
            <person name="Lundin D."/>
            <person name="Andersson A."/>
            <person name="Bertilsson S."/>
            <person name="Dopson M."/>
        </authorList>
    </citation>
    <scope>NUCLEOTIDE SEQUENCE</scope>
    <source>
        <strain evidence="3">MM415A00774</strain>
    </source>
</reference>